<dbReference type="Proteomes" id="UP001209803">
    <property type="component" value="Chromosome"/>
</dbReference>
<evidence type="ECO:0000256" key="1">
    <source>
        <dbReference type="ARBA" id="ARBA00004613"/>
    </source>
</evidence>
<evidence type="ECO:0000313" key="4">
    <source>
        <dbReference type="Proteomes" id="UP001209803"/>
    </source>
</evidence>
<sequence>MITFTAPIKLKLPQENNPYYQYAKPDTETVDKGWKAVFIGSEGADYIFGDAFSDTMYGNGGNDGLHGGGGRDFLYGGEGNDTFIGGEGADEMFGEAGDDFFWGELDGNKIDGGSGHDTISYSGMDKGIVVSLRMGGALDPNTFTVKEYITDIESVIGTSHDDAIVGDDRQIGNHLFGGAGNDVLEGGGGTDTIVGGLGADILWGGTESDTFAFNLGDSPGGTSNFDTIRDFDLDDDILQFQVYDPNLADWSAYETTVDGVTGTWVRITELQLDGPVAETQVRYEVFLAGTNLETVGADDFAFV</sequence>
<dbReference type="PRINTS" id="PR00313">
    <property type="entry name" value="CABNDNGRPT"/>
</dbReference>
<evidence type="ECO:0008006" key="5">
    <source>
        <dbReference type="Google" id="ProtNLM"/>
    </source>
</evidence>
<evidence type="ECO:0000313" key="3">
    <source>
        <dbReference type="EMBL" id="WFE89222.1"/>
    </source>
</evidence>
<reference evidence="3 4" key="1">
    <citation type="submission" date="2023-03" db="EMBL/GenBank/DDBJ databases">
        <title>Roseibium porphyridii sp. nov. and Roseibium rhodosorbium sp. nov. isolated from marine algae, Porphyridium cruentum and Rhodosorus marinus, respectively.</title>
        <authorList>
            <person name="Lee M.W."/>
            <person name="Choi B.J."/>
            <person name="Lee J.K."/>
            <person name="Choi D.G."/>
            <person name="Baek J.H."/>
            <person name="Bayburt H."/>
            <person name="Kim J.M."/>
            <person name="Han D.M."/>
            <person name="Kim K.H."/>
            <person name="Jeon C.O."/>
        </authorList>
    </citation>
    <scope>NUCLEOTIDE SEQUENCE [LARGE SCALE GENOMIC DNA]</scope>
    <source>
        <strain evidence="3 4">KMA01</strain>
    </source>
</reference>
<dbReference type="PANTHER" id="PTHR38340:SF1">
    <property type="entry name" value="S-LAYER PROTEIN"/>
    <property type="match status" value="1"/>
</dbReference>
<dbReference type="InterPro" id="IPR018511">
    <property type="entry name" value="Hemolysin-typ_Ca-bd_CS"/>
</dbReference>
<dbReference type="InterPro" id="IPR001343">
    <property type="entry name" value="Hemolysn_Ca-bd"/>
</dbReference>
<keyword evidence="4" id="KW-1185">Reference proteome</keyword>
<dbReference type="PANTHER" id="PTHR38340">
    <property type="entry name" value="S-LAYER PROTEIN"/>
    <property type="match status" value="1"/>
</dbReference>
<proteinExistence type="predicted"/>
<name>A0ABY8F574_9HYPH</name>
<comment type="subcellular location">
    <subcellularLocation>
        <location evidence="1">Secreted</location>
    </subcellularLocation>
</comment>
<gene>
    <name evidence="3" type="ORF">K1718_24195</name>
</gene>
<evidence type="ECO:0000256" key="2">
    <source>
        <dbReference type="ARBA" id="ARBA00022525"/>
    </source>
</evidence>
<dbReference type="InterPro" id="IPR011049">
    <property type="entry name" value="Serralysin-like_metalloprot_C"/>
</dbReference>
<dbReference type="EMBL" id="CP120863">
    <property type="protein sequence ID" value="WFE89222.1"/>
    <property type="molecule type" value="Genomic_DNA"/>
</dbReference>
<organism evidence="3 4">
    <name type="scientific">Roseibium porphyridii</name>
    <dbReference type="NCBI Taxonomy" id="2866279"/>
    <lineage>
        <taxon>Bacteria</taxon>
        <taxon>Pseudomonadati</taxon>
        <taxon>Pseudomonadota</taxon>
        <taxon>Alphaproteobacteria</taxon>
        <taxon>Hyphomicrobiales</taxon>
        <taxon>Stappiaceae</taxon>
        <taxon>Roseibium</taxon>
    </lineage>
</organism>
<accession>A0ABY8F574</accession>
<dbReference type="SUPFAM" id="SSF51120">
    <property type="entry name" value="beta-Roll"/>
    <property type="match status" value="1"/>
</dbReference>
<keyword evidence="2" id="KW-0964">Secreted</keyword>
<dbReference type="PROSITE" id="PS00330">
    <property type="entry name" value="HEMOLYSIN_CALCIUM"/>
    <property type="match status" value="3"/>
</dbReference>
<dbReference type="Pfam" id="PF00353">
    <property type="entry name" value="HemolysinCabind"/>
    <property type="match status" value="3"/>
</dbReference>
<dbReference type="InterPro" id="IPR050557">
    <property type="entry name" value="RTX_toxin/Mannuronan_C5-epim"/>
</dbReference>
<dbReference type="RefSeq" id="WP_265680548.1">
    <property type="nucleotide sequence ID" value="NZ_CP120863.1"/>
</dbReference>
<protein>
    <recommendedName>
        <fullName evidence="5">Calcium-binding protein</fullName>
    </recommendedName>
</protein>
<dbReference type="Gene3D" id="2.150.10.10">
    <property type="entry name" value="Serralysin-like metalloprotease, C-terminal"/>
    <property type="match status" value="2"/>
</dbReference>